<protein>
    <submittedName>
        <fullName evidence="1">Uncharacterized protein</fullName>
    </submittedName>
</protein>
<dbReference type="GeneID" id="67008527"/>
<evidence type="ECO:0000313" key="1">
    <source>
        <dbReference type="EMBL" id="GIJ90952.1"/>
    </source>
</evidence>
<accession>A0A9P3EYX4</accession>
<dbReference type="AlphaFoldDB" id="A0A9P3EYX4"/>
<organism evidence="1 2">
    <name type="scientific">Aspergillus pseudoviridinutans</name>
    <dbReference type="NCBI Taxonomy" id="1517512"/>
    <lineage>
        <taxon>Eukaryota</taxon>
        <taxon>Fungi</taxon>
        <taxon>Dikarya</taxon>
        <taxon>Ascomycota</taxon>
        <taxon>Pezizomycotina</taxon>
        <taxon>Eurotiomycetes</taxon>
        <taxon>Eurotiomycetidae</taxon>
        <taxon>Eurotiales</taxon>
        <taxon>Aspergillaceae</taxon>
        <taxon>Aspergillus</taxon>
        <taxon>Aspergillus subgen. Fumigati</taxon>
    </lineage>
</organism>
<keyword evidence="2" id="KW-1185">Reference proteome</keyword>
<comment type="caution">
    <text evidence="1">The sequence shown here is derived from an EMBL/GenBank/DDBJ whole genome shotgun (WGS) entry which is preliminary data.</text>
</comment>
<dbReference type="Proteomes" id="UP001043456">
    <property type="component" value="Unassembled WGS sequence"/>
</dbReference>
<name>A0A9P3EYX4_9EURO</name>
<evidence type="ECO:0000313" key="2">
    <source>
        <dbReference type="Proteomes" id="UP001043456"/>
    </source>
</evidence>
<dbReference type="EMBL" id="BHVY01000007">
    <property type="protein sequence ID" value="GIJ90952.1"/>
    <property type="molecule type" value="Genomic_DNA"/>
</dbReference>
<reference evidence="1 2" key="1">
    <citation type="submission" date="2018-10" db="EMBL/GenBank/DDBJ databases">
        <title>Pan-genome distribution and transcriptional activeness of fungal secondary metabolism genes in Aspergillus section Fumigati.</title>
        <authorList>
            <person name="Takahashi H."/>
            <person name="Umemura M."/>
            <person name="Ninomiya A."/>
            <person name="Kusuya Y."/>
            <person name="Urayama S."/>
            <person name="Shimizu M."/>
            <person name="Watanabe A."/>
            <person name="Kamei K."/>
            <person name="Yaguchi T."/>
            <person name="Hagiwara D."/>
        </authorList>
    </citation>
    <scope>NUCLEOTIDE SEQUENCE [LARGE SCALE GENOMIC DNA]</scope>
    <source>
        <strain evidence="1 2">IFM 55266</strain>
    </source>
</reference>
<gene>
    <name evidence="1" type="ORF">Asppvi_009917</name>
</gene>
<proteinExistence type="predicted"/>
<sequence>MISLDRNLSETWTVVNAPASQSRNNEDRVEFLNFQLQKVVDKIPTGDFTSLEPTAAPPPWLQSGLKRFCRLRVHHIKILTQISTYMSIRDLISNRASANTLVRAAAKSVDLHLEMINAGEINPLLLPTAIKLLLTSLSIMMFAVSDCPDEYASLCVQPLQSAVHILSDAQRYVEDPDLNICGTLHVLEKVIDAIQRSYFQRSAPFISRNGDTGNSVDDRENFFEGNVFEELPTPDSEFFSMIGSMTATGILHGDNLFG</sequence>
<dbReference type="RefSeq" id="XP_043161698.1">
    <property type="nucleotide sequence ID" value="XM_043305763.1"/>
</dbReference>
<dbReference type="OrthoDB" id="4506588at2759"/>